<evidence type="ECO:0000256" key="1">
    <source>
        <dbReference type="SAM" id="Coils"/>
    </source>
</evidence>
<accession>K1Z434</accession>
<evidence type="ECO:0000313" key="2">
    <source>
        <dbReference type="EMBL" id="EKD44292.1"/>
    </source>
</evidence>
<comment type="caution">
    <text evidence="2">The sequence shown here is derived from an EMBL/GenBank/DDBJ whole genome shotgun (WGS) entry which is preliminary data.</text>
</comment>
<organism evidence="2">
    <name type="scientific">uncultured bacterium</name>
    <name type="common">gcode 4</name>
    <dbReference type="NCBI Taxonomy" id="1234023"/>
    <lineage>
        <taxon>Bacteria</taxon>
        <taxon>environmental samples</taxon>
    </lineage>
</organism>
<name>K1Z434_9BACT</name>
<keyword evidence="1" id="KW-0175">Coiled coil</keyword>
<reference evidence="2" key="1">
    <citation type="journal article" date="2012" name="Science">
        <title>Fermentation, hydrogen, and sulfur metabolism in multiple uncultivated bacterial phyla.</title>
        <authorList>
            <person name="Wrighton K.C."/>
            <person name="Thomas B.C."/>
            <person name="Sharon I."/>
            <person name="Miller C.S."/>
            <person name="Castelle C.J."/>
            <person name="VerBerkmoes N.C."/>
            <person name="Wilkins M.J."/>
            <person name="Hettich R.L."/>
            <person name="Lipton M.S."/>
            <person name="Williams K.H."/>
            <person name="Long P.E."/>
            <person name="Banfield J.F."/>
        </authorList>
    </citation>
    <scope>NUCLEOTIDE SEQUENCE [LARGE SCALE GENOMIC DNA]</scope>
</reference>
<proteinExistence type="predicted"/>
<protein>
    <submittedName>
        <fullName evidence="2">Uncharacterized protein</fullName>
    </submittedName>
</protein>
<dbReference type="AlphaFoldDB" id="K1Z434"/>
<dbReference type="EMBL" id="AMFJ01028916">
    <property type="protein sequence ID" value="EKD44292.1"/>
    <property type="molecule type" value="Genomic_DNA"/>
</dbReference>
<gene>
    <name evidence="2" type="ORF">ACD_71C00185G0003</name>
</gene>
<feature type="coiled-coil region" evidence="1">
    <location>
        <begin position="62"/>
        <end position="128"/>
    </location>
</feature>
<sequence length="202" mass="24370">MWSCIYLETDTIQDAWLKEYLSNSYVSSWYIPFYFEKSEFFTHSKDEEYTMSTSPENVSHARKALEELLRKEQQKLDNELTILERVHIEWYENSASESWEKDTISSEVQTLRRVLRDFEKELSSYFENQKDYSPLFEKYNEQIDVISNFIDTVLSRFPNKYITEDTSVTETVSDHFCEIYNLFRLKSLFALAEKYGLTVRYW</sequence>